<organism evidence="2 3">
    <name type="scientific">Primorskyibacter sedentarius</name>
    <dbReference type="NCBI Taxonomy" id="745311"/>
    <lineage>
        <taxon>Bacteria</taxon>
        <taxon>Pseudomonadati</taxon>
        <taxon>Pseudomonadota</taxon>
        <taxon>Alphaproteobacteria</taxon>
        <taxon>Rhodobacterales</taxon>
        <taxon>Roseobacteraceae</taxon>
        <taxon>Primorskyibacter</taxon>
    </lineage>
</organism>
<dbReference type="Gene3D" id="3.40.50.720">
    <property type="entry name" value="NAD(P)-binding Rossmann-like Domain"/>
    <property type="match status" value="1"/>
</dbReference>
<gene>
    <name evidence="2" type="ORF">EDD52_102207</name>
</gene>
<dbReference type="Proteomes" id="UP000295696">
    <property type="component" value="Unassembled WGS sequence"/>
</dbReference>
<evidence type="ECO:0000313" key="3">
    <source>
        <dbReference type="Proteomes" id="UP000295696"/>
    </source>
</evidence>
<reference evidence="2 3" key="1">
    <citation type="submission" date="2019-03" db="EMBL/GenBank/DDBJ databases">
        <title>Genomic Encyclopedia of Type Strains, Phase IV (KMG-IV): sequencing the most valuable type-strain genomes for metagenomic binning, comparative biology and taxonomic classification.</title>
        <authorList>
            <person name="Goeker M."/>
        </authorList>
    </citation>
    <scope>NUCLEOTIDE SEQUENCE [LARGE SCALE GENOMIC DNA]</scope>
    <source>
        <strain evidence="2 3">DSM 104836</strain>
    </source>
</reference>
<comment type="caution">
    <text evidence="2">The sequence shown here is derived from an EMBL/GenBank/DDBJ whole genome shotgun (WGS) entry which is preliminary data.</text>
</comment>
<dbReference type="InterPro" id="IPR001509">
    <property type="entry name" value="Epimerase_deHydtase"/>
</dbReference>
<feature type="domain" description="NAD-dependent epimerase/dehydratase" evidence="1">
    <location>
        <begin position="70"/>
        <end position="177"/>
    </location>
</feature>
<protein>
    <submittedName>
        <fullName evidence="2">Nucleoside-diphosphate-sugar epimerase</fullName>
    </submittedName>
</protein>
<evidence type="ECO:0000259" key="1">
    <source>
        <dbReference type="Pfam" id="PF01370"/>
    </source>
</evidence>
<sequence>MVLLGASGKLGTLLREAWQAKPTEGVELIPVYRSRDGAESWQPGEDEPELGKVDAILAMWGVTPGPDANLSENTRLALEAERLGSALGADRVLHCSSAAVYKPGSEPLSEDTQPNPQNAYGHAKLDMETTLLDWQTQHGTGPKPCIMRIGNVGGAESLFAAMSGRAPVTLDRFPEGQGPRRSYIAPEDLLHVVLGLATCALKQLPTIVNVAAPRATSMQEIVQAAGKDVAWRTAPEGANALVELDTARLQKIVPLPQSAADPERLVQFWANRSDGA</sequence>
<dbReference type="SUPFAM" id="SSF51735">
    <property type="entry name" value="NAD(P)-binding Rossmann-fold domains"/>
    <property type="match status" value="1"/>
</dbReference>
<dbReference type="InterPro" id="IPR036291">
    <property type="entry name" value="NAD(P)-bd_dom_sf"/>
</dbReference>
<dbReference type="EMBL" id="SLZU01000002">
    <property type="protein sequence ID" value="TCS66390.1"/>
    <property type="molecule type" value="Genomic_DNA"/>
</dbReference>
<dbReference type="Pfam" id="PF01370">
    <property type="entry name" value="Epimerase"/>
    <property type="match status" value="1"/>
</dbReference>
<accession>A0A4R3JLD6</accession>
<proteinExistence type="predicted"/>
<evidence type="ECO:0000313" key="2">
    <source>
        <dbReference type="EMBL" id="TCS66390.1"/>
    </source>
</evidence>
<name>A0A4R3JLD6_9RHOB</name>
<dbReference type="AlphaFoldDB" id="A0A4R3JLD6"/>
<keyword evidence="3" id="KW-1185">Reference proteome</keyword>